<evidence type="ECO:0000313" key="2">
    <source>
        <dbReference type="Proteomes" id="UP000237271"/>
    </source>
</evidence>
<dbReference type="EMBL" id="NCKW01002500">
    <property type="protein sequence ID" value="POM77560.1"/>
    <property type="molecule type" value="Genomic_DNA"/>
</dbReference>
<dbReference type="AlphaFoldDB" id="A0A2P4YID3"/>
<evidence type="ECO:0000313" key="1">
    <source>
        <dbReference type="EMBL" id="POM77560.1"/>
    </source>
</evidence>
<dbReference type="Proteomes" id="UP000237271">
    <property type="component" value="Unassembled WGS sequence"/>
</dbReference>
<sequence>MLKHDETEVVIADSSGVSDSVAKVEDFFVSKGKISGYPTTVPVVEVDGLRIVEFQPTIRL</sequence>
<keyword evidence="2" id="KW-1185">Reference proteome</keyword>
<reference evidence="1 2" key="1">
    <citation type="journal article" date="2017" name="Genome Biol. Evol.">
        <title>Phytophthora megakarya and P. palmivora, closely related causal agents of cacao black pod rot, underwent increases in genome sizes and gene numbers by different mechanisms.</title>
        <authorList>
            <person name="Ali S.S."/>
            <person name="Shao J."/>
            <person name="Lary D.J."/>
            <person name="Kronmiller B."/>
            <person name="Shen D."/>
            <person name="Strem M.D."/>
            <person name="Amoako-Attah I."/>
            <person name="Akrofi A.Y."/>
            <person name="Begoude B.A."/>
            <person name="Ten Hoopen G.M."/>
            <person name="Coulibaly K."/>
            <person name="Kebe B.I."/>
            <person name="Melnick R.L."/>
            <person name="Guiltinan M.J."/>
            <person name="Tyler B.M."/>
            <person name="Meinhardt L.W."/>
            <person name="Bailey B.A."/>
        </authorList>
    </citation>
    <scope>NUCLEOTIDE SEQUENCE [LARGE SCALE GENOMIC DNA]</scope>
    <source>
        <strain evidence="2">sbr112.9</strain>
    </source>
</reference>
<accession>A0A2P4YID3</accession>
<organism evidence="1 2">
    <name type="scientific">Phytophthora palmivora</name>
    <dbReference type="NCBI Taxonomy" id="4796"/>
    <lineage>
        <taxon>Eukaryota</taxon>
        <taxon>Sar</taxon>
        <taxon>Stramenopiles</taxon>
        <taxon>Oomycota</taxon>
        <taxon>Peronosporomycetes</taxon>
        <taxon>Peronosporales</taxon>
        <taxon>Peronosporaceae</taxon>
        <taxon>Phytophthora</taxon>
    </lineage>
</organism>
<name>A0A2P4YID3_9STRA</name>
<proteinExistence type="predicted"/>
<comment type="caution">
    <text evidence="1">The sequence shown here is derived from an EMBL/GenBank/DDBJ whole genome shotgun (WGS) entry which is preliminary data.</text>
</comment>
<protein>
    <submittedName>
        <fullName evidence="1">Cation-transporting ATPase</fullName>
    </submittedName>
</protein>
<gene>
    <name evidence="1" type="ORF">PHPALM_5040</name>
</gene>